<name>A0A2A9EY45_9MICO</name>
<evidence type="ECO:0000256" key="4">
    <source>
        <dbReference type="ARBA" id="ARBA00022801"/>
    </source>
</evidence>
<dbReference type="AlphaFoldDB" id="A0A2A9EY45"/>
<dbReference type="GO" id="GO:0000287">
    <property type="term" value="F:magnesium ion binding"/>
    <property type="evidence" value="ECO:0007669"/>
    <property type="project" value="UniProtKB-UniRule"/>
</dbReference>
<dbReference type="InterPro" id="IPR022907">
    <property type="entry name" value="VapC_family"/>
</dbReference>
<dbReference type="HAMAP" id="MF_00265">
    <property type="entry name" value="VapC_Nob1"/>
    <property type="match status" value="1"/>
</dbReference>
<feature type="binding site" evidence="6">
    <location>
        <position position="96"/>
    </location>
    <ligand>
        <name>Mg(2+)</name>
        <dbReference type="ChEBI" id="CHEBI:18420"/>
    </ligand>
</feature>
<dbReference type="InterPro" id="IPR002716">
    <property type="entry name" value="PIN_dom"/>
</dbReference>
<comment type="cofactor">
    <cofactor evidence="6">
        <name>Mg(2+)</name>
        <dbReference type="ChEBI" id="CHEBI:18420"/>
    </cofactor>
</comment>
<dbReference type="EMBL" id="PDJJ01000001">
    <property type="protein sequence ID" value="PFG43441.1"/>
    <property type="molecule type" value="Genomic_DNA"/>
</dbReference>
<sequence length="138" mass="14557">MTLVLDASVLAEFLVGSPAGREAARRVGGGGSLHLPHLAVVEVTSVLRGWVAGGHVPAQRAEGALEDLAALRADRWPIEPLLGRVWELRANLTVYDATYVALAESLGATLLTADRRLGRAADQLGRCPVELIDASTGR</sequence>
<organism evidence="8 9">
    <name type="scientific">Isoptericola jiangsuensis</name>
    <dbReference type="NCBI Taxonomy" id="548579"/>
    <lineage>
        <taxon>Bacteria</taxon>
        <taxon>Bacillati</taxon>
        <taxon>Actinomycetota</taxon>
        <taxon>Actinomycetes</taxon>
        <taxon>Micrococcales</taxon>
        <taxon>Promicromonosporaceae</taxon>
        <taxon>Isoptericola</taxon>
    </lineage>
</organism>
<evidence type="ECO:0000256" key="2">
    <source>
        <dbReference type="ARBA" id="ARBA00022722"/>
    </source>
</evidence>
<keyword evidence="5 6" id="KW-0460">Magnesium</keyword>
<dbReference type="GO" id="GO:0004540">
    <property type="term" value="F:RNA nuclease activity"/>
    <property type="evidence" value="ECO:0007669"/>
    <property type="project" value="InterPro"/>
</dbReference>
<keyword evidence="1 6" id="KW-1277">Toxin-antitoxin system</keyword>
<comment type="function">
    <text evidence="6">Toxic component of a toxin-antitoxin (TA) system. An RNase.</text>
</comment>
<dbReference type="RefSeq" id="WP_098463799.1">
    <property type="nucleotide sequence ID" value="NZ_PDJJ01000001.1"/>
</dbReference>
<dbReference type="Gene3D" id="3.40.50.1010">
    <property type="entry name" value="5'-nuclease"/>
    <property type="match status" value="1"/>
</dbReference>
<evidence type="ECO:0000313" key="9">
    <source>
        <dbReference type="Proteomes" id="UP000224130"/>
    </source>
</evidence>
<feature type="binding site" evidence="6">
    <location>
        <position position="6"/>
    </location>
    <ligand>
        <name>Mg(2+)</name>
        <dbReference type="ChEBI" id="CHEBI:18420"/>
    </ligand>
</feature>
<protein>
    <recommendedName>
        <fullName evidence="6">Ribonuclease VapC</fullName>
        <shortName evidence="6">RNase VapC</shortName>
        <ecNumber evidence="6">3.1.-.-</ecNumber>
    </recommendedName>
    <alternativeName>
        <fullName evidence="6">Toxin VapC</fullName>
    </alternativeName>
</protein>
<dbReference type="PANTHER" id="PTHR35901">
    <property type="entry name" value="RIBONUCLEASE VAPC3"/>
    <property type="match status" value="1"/>
</dbReference>
<keyword evidence="6" id="KW-0800">Toxin</keyword>
<evidence type="ECO:0000256" key="6">
    <source>
        <dbReference type="HAMAP-Rule" id="MF_00265"/>
    </source>
</evidence>
<keyword evidence="2 6" id="KW-0540">Nuclease</keyword>
<gene>
    <name evidence="6" type="primary">vapC</name>
    <name evidence="8" type="ORF">ATJ88_2138</name>
</gene>
<dbReference type="GO" id="GO:0016787">
    <property type="term" value="F:hydrolase activity"/>
    <property type="evidence" value="ECO:0007669"/>
    <property type="project" value="UniProtKB-KW"/>
</dbReference>
<evidence type="ECO:0000259" key="7">
    <source>
        <dbReference type="Pfam" id="PF01850"/>
    </source>
</evidence>
<evidence type="ECO:0000256" key="3">
    <source>
        <dbReference type="ARBA" id="ARBA00022723"/>
    </source>
</evidence>
<dbReference type="InterPro" id="IPR044153">
    <property type="entry name" value="PIN_Pae0151-like"/>
</dbReference>
<dbReference type="GO" id="GO:0090729">
    <property type="term" value="F:toxin activity"/>
    <property type="evidence" value="ECO:0007669"/>
    <property type="project" value="UniProtKB-KW"/>
</dbReference>
<dbReference type="InterPro" id="IPR051619">
    <property type="entry name" value="TypeII_TA_RNase_PINc/VapC"/>
</dbReference>
<reference evidence="8 9" key="1">
    <citation type="submission" date="2017-10" db="EMBL/GenBank/DDBJ databases">
        <title>Sequencing the genomes of 1000 actinobacteria strains.</title>
        <authorList>
            <person name="Klenk H.-P."/>
        </authorList>
    </citation>
    <scope>NUCLEOTIDE SEQUENCE [LARGE SCALE GENOMIC DNA]</scope>
    <source>
        <strain evidence="8 9">DSM 21863</strain>
    </source>
</reference>
<evidence type="ECO:0000256" key="5">
    <source>
        <dbReference type="ARBA" id="ARBA00022842"/>
    </source>
</evidence>
<keyword evidence="3 6" id="KW-0479">Metal-binding</keyword>
<dbReference type="EC" id="3.1.-.-" evidence="6"/>
<proteinExistence type="inferred from homology"/>
<dbReference type="InterPro" id="IPR029060">
    <property type="entry name" value="PIN-like_dom_sf"/>
</dbReference>
<keyword evidence="4 6" id="KW-0378">Hydrolase</keyword>
<evidence type="ECO:0000313" key="8">
    <source>
        <dbReference type="EMBL" id="PFG43441.1"/>
    </source>
</evidence>
<dbReference type="SUPFAM" id="SSF88723">
    <property type="entry name" value="PIN domain-like"/>
    <property type="match status" value="1"/>
</dbReference>
<dbReference type="Proteomes" id="UP000224130">
    <property type="component" value="Unassembled WGS sequence"/>
</dbReference>
<evidence type="ECO:0000256" key="1">
    <source>
        <dbReference type="ARBA" id="ARBA00022649"/>
    </source>
</evidence>
<feature type="domain" description="PIN" evidence="7">
    <location>
        <begin position="4"/>
        <end position="121"/>
    </location>
</feature>
<keyword evidence="9" id="KW-1185">Reference proteome</keyword>
<dbReference type="Pfam" id="PF01850">
    <property type="entry name" value="PIN"/>
    <property type="match status" value="1"/>
</dbReference>
<dbReference type="CDD" id="cd09873">
    <property type="entry name" value="PIN_Pae0151-like"/>
    <property type="match status" value="1"/>
</dbReference>
<accession>A0A2A9EY45</accession>
<comment type="caution">
    <text evidence="8">The sequence shown here is derived from an EMBL/GenBank/DDBJ whole genome shotgun (WGS) entry which is preliminary data.</text>
</comment>
<dbReference type="OrthoDB" id="4377304at2"/>
<comment type="similarity">
    <text evidence="6">Belongs to the PINc/VapC protein family.</text>
</comment>
<dbReference type="PANTHER" id="PTHR35901:SF1">
    <property type="entry name" value="EXONUCLEASE VAPC9"/>
    <property type="match status" value="1"/>
</dbReference>